<evidence type="ECO:0000259" key="13">
    <source>
        <dbReference type="PROSITE" id="PS51098"/>
    </source>
</evidence>
<dbReference type="InterPro" id="IPR050558">
    <property type="entry name" value="PTS_Sugar-Specific_Components"/>
</dbReference>
<gene>
    <name evidence="15" type="ORF">DES51_12210</name>
</gene>
<name>A0A2V2EYX1_9FIRM</name>
<evidence type="ECO:0000256" key="12">
    <source>
        <dbReference type="SAM" id="Phobius"/>
    </source>
</evidence>
<accession>A0A2V2EYX1</accession>
<dbReference type="PANTHER" id="PTHR30175">
    <property type="entry name" value="PHOSPHOTRANSFERASE SYSTEM TRANSPORT PROTEIN"/>
    <property type="match status" value="1"/>
</dbReference>
<dbReference type="InterPro" id="IPR036878">
    <property type="entry name" value="Glu_permease_IIB"/>
</dbReference>
<dbReference type="GO" id="GO:0005886">
    <property type="term" value="C:plasma membrane"/>
    <property type="evidence" value="ECO:0007669"/>
    <property type="project" value="UniProtKB-SubCell"/>
</dbReference>
<keyword evidence="5" id="KW-0808">Transferase</keyword>
<keyword evidence="3" id="KW-1003">Cell membrane</keyword>
<feature type="transmembrane region" description="Helical" evidence="12">
    <location>
        <begin position="383"/>
        <end position="402"/>
    </location>
</feature>
<evidence type="ECO:0000256" key="3">
    <source>
        <dbReference type="ARBA" id="ARBA00022475"/>
    </source>
</evidence>
<evidence type="ECO:0000256" key="6">
    <source>
        <dbReference type="ARBA" id="ARBA00022683"/>
    </source>
</evidence>
<dbReference type="SUPFAM" id="SSF55604">
    <property type="entry name" value="Glucose permease domain IIB"/>
    <property type="match status" value="1"/>
</dbReference>
<dbReference type="GO" id="GO:0015771">
    <property type="term" value="P:trehalose transport"/>
    <property type="evidence" value="ECO:0007669"/>
    <property type="project" value="TreeGrafter"/>
</dbReference>
<protein>
    <submittedName>
        <fullName evidence="15">PTS system beta-glucosides-specific IIC component</fullName>
    </submittedName>
</protein>
<dbReference type="CDD" id="cd00212">
    <property type="entry name" value="PTS_IIB_glc"/>
    <property type="match status" value="1"/>
</dbReference>
<feature type="domain" description="PTS EIIC type-1" evidence="14">
    <location>
        <begin position="109"/>
        <end position="459"/>
    </location>
</feature>
<dbReference type="OrthoDB" id="92465at2"/>
<keyword evidence="7 12" id="KW-0812">Transmembrane</keyword>
<dbReference type="Proteomes" id="UP000247612">
    <property type="component" value="Unassembled WGS sequence"/>
</dbReference>
<feature type="transmembrane region" description="Helical" evidence="12">
    <location>
        <begin position="106"/>
        <end position="127"/>
    </location>
</feature>
<reference evidence="15 16" key="1">
    <citation type="submission" date="2018-05" db="EMBL/GenBank/DDBJ databases">
        <title>Genomic Encyclopedia of Type Strains, Phase IV (KMG-IV): sequencing the most valuable type-strain genomes for metagenomic binning, comparative biology and taxonomic classification.</title>
        <authorList>
            <person name="Goeker M."/>
        </authorList>
    </citation>
    <scope>NUCLEOTIDE SEQUENCE [LARGE SCALE GENOMIC DNA]</scope>
    <source>
        <strain evidence="15 16">JC118</strain>
    </source>
</reference>
<feature type="transmembrane region" description="Helical" evidence="12">
    <location>
        <begin position="241"/>
        <end position="264"/>
    </location>
</feature>
<evidence type="ECO:0000256" key="8">
    <source>
        <dbReference type="ARBA" id="ARBA00022777"/>
    </source>
</evidence>
<proteinExistence type="predicted"/>
<dbReference type="STRING" id="1034346.GCA_000313565_02624"/>
<evidence type="ECO:0000256" key="7">
    <source>
        <dbReference type="ARBA" id="ARBA00022692"/>
    </source>
</evidence>
<comment type="subcellular location">
    <subcellularLocation>
        <location evidence="1">Cell membrane</location>
        <topology evidence="1">Multi-pass membrane protein</topology>
    </subcellularLocation>
</comment>
<keyword evidence="6" id="KW-0598">Phosphotransferase system</keyword>
<evidence type="ECO:0000256" key="5">
    <source>
        <dbReference type="ARBA" id="ARBA00022679"/>
    </source>
</evidence>
<keyword evidence="16" id="KW-1185">Reference proteome</keyword>
<feature type="transmembrane region" description="Helical" evidence="12">
    <location>
        <begin position="213"/>
        <end position="234"/>
    </location>
</feature>
<dbReference type="EMBL" id="QJKH01000022">
    <property type="protein sequence ID" value="PXX74624.1"/>
    <property type="molecule type" value="Genomic_DNA"/>
</dbReference>
<dbReference type="PROSITE" id="PS51098">
    <property type="entry name" value="PTS_EIIB_TYPE_1"/>
    <property type="match status" value="1"/>
</dbReference>
<feature type="transmembrane region" description="Helical" evidence="12">
    <location>
        <begin position="180"/>
        <end position="201"/>
    </location>
</feature>
<dbReference type="GO" id="GO:0008982">
    <property type="term" value="F:protein-N(PI)-phosphohistidine-sugar phosphotransferase activity"/>
    <property type="evidence" value="ECO:0007669"/>
    <property type="project" value="InterPro"/>
</dbReference>
<keyword evidence="2" id="KW-0813">Transport</keyword>
<dbReference type="InterPro" id="IPR003352">
    <property type="entry name" value="PTS_EIIC"/>
</dbReference>
<evidence type="ECO:0000256" key="1">
    <source>
        <dbReference type="ARBA" id="ARBA00004651"/>
    </source>
</evidence>
<comment type="caution">
    <text evidence="15">The sequence shown here is derived from an EMBL/GenBank/DDBJ whole genome shotgun (WGS) entry which is preliminary data.</text>
</comment>
<dbReference type="InterPro" id="IPR018113">
    <property type="entry name" value="PTrfase_EIIB_Cys"/>
</dbReference>
<evidence type="ECO:0000259" key="14">
    <source>
        <dbReference type="PROSITE" id="PS51103"/>
    </source>
</evidence>
<keyword evidence="8" id="KW-0418">Kinase</keyword>
<evidence type="ECO:0000256" key="2">
    <source>
        <dbReference type="ARBA" id="ARBA00022448"/>
    </source>
</evidence>
<dbReference type="GO" id="GO:0009401">
    <property type="term" value="P:phosphoenolpyruvate-dependent sugar phosphotransferase system"/>
    <property type="evidence" value="ECO:0007669"/>
    <property type="project" value="UniProtKB-KW"/>
</dbReference>
<dbReference type="PROSITE" id="PS01035">
    <property type="entry name" value="PTS_EIIB_TYPE_1_CYS"/>
    <property type="match status" value="1"/>
</dbReference>
<feature type="transmembrane region" description="Helical" evidence="12">
    <location>
        <begin position="147"/>
        <end position="168"/>
    </location>
</feature>
<evidence type="ECO:0000256" key="9">
    <source>
        <dbReference type="ARBA" id="ARBA00022989"/>
    </source>
</evidence>
<evidence type="ECO:0000256" key="11">
    <source>
        <dbReference type="PROSITE-ProRule" id="PRU00421"/>
    </source>
</evidence>
<evidence type="ECO:0000256" key="10">
    <source>
        <dbReference type="ARBA" id="ARBA00023136"/>
    </source>
</evidence>
<dbReference type="PROSITE" id="PS51103">
    <property type="entry name" value="PTS_EIIC_TYPE_1"/>
    <property type="match status" value="1"/>
</dbReference>
<evidence type="ECO:0000256" key="4">
    <source>
        <dbReference type="ARBA" id="ARBA00022597"/>
    </source>
</evidence>
<dbReference type="PANTHER" id="PTHR30175:SF1">
    <property type="entry name" value="PTS SYSTEM ARBUTIN-, CELLOBIOSE-, AND SALICIN-SPECIFIC EIIBC COMPONENT-RELATED"/>
    <property type="match status" value="1"/>
</dbReference>
<dbReference type="GO" id="GO:0016301">
    <property type="term" value="F:kinase activity"/>
    <property type="evidence" value="ECO:0007669"/>
    <property type="project" value="UniProtKB-KW"/>
</dbReference>
<dbReference type="InterPro" id="IPR001996">
    <property type="entry name" value="PTS_IIB_1"/>
</dbReference>
<keyword evidence="10 12" id="KW-0472">Membrane</keyword>
<dbReference type="Gene3D" id="3.30.1360.60">
    <property type="entry name" value="Glucose permease domain IIB"/>
    <property type="match status" value="1"/>
</dbReference>
<dbReference type="GO" id="GO:0090589">
    <property type="term" value="F:protein-phosphocysteine-trehalose phosphotransferase system transporter activity"/>
    <property type="evidence" value="ECO:0007669"/>
    <property type="project" value="TreeGrafter"/>
</dbReference>
<sequence>MSSNKKLAEQILKNVGGKENISNFLHCATRLRFNLIDFDKVNKDEIESLSGVWGTNVNSGQLQVIIGQTVTEVYDEICVLAGLEKNEGIDEKLDDLKAKKKFSINALFDVLSSCFNPIIPAFAGAGILKGLLTLLTTYGIMGNETGLYLMLNAASDATFYFLPFLLAVTAAKKFKTDMTMAVVLAGIYMYPTIIAGAGSSVEIFGIHVTLVKYSSTVIPILLSVWIMSYVYRFIYAHTVSFLRVVVVPIVTLLVMAPLSLMILGPLGYYAGIGVGECFKWLFNVAPWLGGLIDGATRPFVILTGMHMAMTPIKLGNLSTLGYDMLAPVDCVATMAAAGMCFGVFLRAKKAENKSSTFSAFISAFIGITEPALYGVAFRFKKPLLACIIGGGISGAFVAMMQAKAITYAMPAIISLPAYTGSIPVMLIGLAISFVVSAGCAYALGLDENIKKDQRAAEAEKKAINF</sequence>
<dbReference type="AlphaFoldDB" id="A0A2V2EYX1"/>
<evidence type="ECO:0000313" key="16">
    <source>
        <dbReference type="Proteomes" id="UP000247612"/>
    </source>
</evidence>
<evidence type="ECO:0000313" key="15">
    <source>
        <dbReference type="EMBL" id="PXX74624.1"/>
    </source>
</evidence>
<feature type="transmembrane region" description="Helical" evidence="12">
    <location>
        <begin position="324"/>
        <end position="345"/>
    </location>
</feature>
<dbReference type="Pfam" id="PF00367">
    <property type="entry name" value="PTS_EIIB"/>
    <property type="match status" value="1"/>
</dbReference>
<keyword evidence="4" id="KW-0762">Sugar transport</keyword>
<feature type="domain" description="PTS EIIB type-1" evidence="13">
    <location>
        <begin position="5"/>
        <end position="87"/>
    </location>
</feature>
<dbReference type="RefSeq" id="WP_022938909.1">
    <property type="nucleotide sequence ID" value="NZ_CABKRQ010000007.1"/>
</dbReference>
<organism evidence="15 16">
    <name type="scientific">Dielma fastidiosa</name>
    <dbReference type="NCBI Taxonomy" id="1034346"/>
    <lineage>
        <taxon>Bacteria</taxon>
        <taxon>Bacillati</taxon>
        <taxon>Bacillota</taxon>
        <taxon>Erysipelotrichia</taxon>
        <taxon>Erysipelotrichales</taxon>
        <taxon>Erysipelotrichaceae</taxon>
        <taxon>Dielma</taxon>
    </lineage>
</organism>
<keyword evidence="9 12" id="KW-1133">Transmembrane helix</keyword>
<feature type="transmembrane region" description="Helical" evidence="12">
    <location>
        <begin position="422"/>
        <end position="444"/>
    </location>
</feature>
<dbReference type="Pfam" id="PF02378">
    <property type="entry name" value="PTS_EIIC"/>
    <property type="match status" value="1"/>
</dbReference>
<dbReference type="FunFam" id="3.30.1360.60:FF:000001">
    <property type="entry name" value="PTS system glucose-specific IIBC component PtsG"/>
    <property type="match status" value="1"/>
</dbReference>
<dbReference type="InterPro" id="IPR013013">
    <property type="entry name" value="PTS_EIIC_1"/>
</dbReference>
<feature type="active site" description="Phosphocysteine intermediate; for EIIB activity" evidence="11">
    <location>
        <position position="27"/>
    </location>
</feature>